<dbReference type="SMART" id="SM00220">
    <property type="entry name" value="S_TKc"/>
    <property type="match status" value="1"/>
</dbReference>
<dbReference type="InterPro" id="IPR027417">
    <property type="entry name" value="P-loop_NTPase"/>
</dbReference>
<dbReference type="InterPro" id="IPR008271">
    <property type="entry name" value="Ser/Thr_kinase_AS"/>
</dbReference>
<dbReference type="Gene3D" id="3.30.200.20">
    <property type="entry name" value="Phosphorylase Kinase, domain 1"/>
    <property type="match status" value="1"/>
</dbReference>
<evidence type="ECO:0000256" key="2">
    <source>
        <dbReference type="ARBA" id="ARBA00022679"/>
    </source>
</evidence>
<dbReference type="GO" id="GO:0016301">
    <property type="term" value="F:kinase activity"/>
    <property type="evidence" value="ECO:0007669"/>
    <property type="project" value="UniProtKB-KW"/>
</dbReference>
<dbReference type="SUPFAM" id="SSF52540">
    <property type="entry name" value="P-loop containing nucleoside triphosphate hydrolases"/>
    <property type="match status" value="1"/>
</dbReference>
<organism evidence="7 8">
    <name type="scientific">Pyxidicoccus parkwayensis</name>
    <dbReference type="NCBI Taxonomy" id="2813578"/>
    <lineage>
        <taxon>Bacteria</taxon>
        <taxon>Pseudomonadati</taxon>
        <taxon>Myxococcota</taxon>
        <taxon>Myxococcia</taxon>
        <taxon>Myxococcales</taxon>
        <taxon>Cystobacterineae</taxon>
        <taxon>Myxococcaceae</taxon>
        <taxon>Pyxidicoccus</taxon>
    </lineage>
</organism>
<dbReference type="PROSITE" id="PS00108">
    <property type="entry name" value="PROTEIN_KINASE_ST"/>
    <property type="match status" value="1"/>
</dbReference>
<dbReference type="InterPro" id="IPR011009">
    <property type="entry name" value="Kinase-like_dom_sf"/>
</dbReference>
<dbReference type="PANTHER" id="PTHR43671">
    <property type="entry name" value="SERINE/THREONINE-PROTEIN KINASE NEK"/>
    <property type="match status" value="1"/>
</dbReference>
<keyword evidence="5" id="KW-0067">ATP-binding</keyword>
<dbReference type="Pfam" id="PF00069">
    <property type="entry name" value="Pkinase"/>
    <property type="match status" value="1"/>
</dbReference>
<keyword evidence="8" id="KW-1185">Reference proteome</keyword>
<dbReference type="Pfam" id="PF13191">
    <property type="entry name" value="AAA_16"/>
    <property type="match status" value="1"/>
</dbReference>
<feature type="domain" description="Protein kinase" evidence="6">
    <location>
        <begin position="24"/>
        <end position="326"/>
    </location>
</feature>
<dbReference type="Gene3D" id="3.40.50.300">
    <property type="entry name" value="P-loop containing nucleotide triphosphate hydrolases"/>
    <property type="match status" value="1"/>
</dbReference>
<evidence type="ECO:0000256" key="3">
    <source>
        <dbReference type="ARBA" id="ARBA00022741"/>
    </source>
</evidence>
<protein>
    <recommendedName>
        <fullName evidence="1">non-specific serine/threonine protein kinase</fullName>
        <ecNumber evidence="1">2.7.11.1</ecNumber>
    </recommendedName>
</protein>
<proteinExistence type="predicted"/>
<accession>A0ABX7NX29</accession>
<evidence type="ECO:0000259" key="6">
    <source>
        <dbReference type="PROSITE" id="PS50011"/>
    </source>
</evidence>
<dbReference type="Gene3D" id="1.10.510.10">
    <property type="entry name" value="Transferase(Phosphotransferase) domain 1"/>
    <property type="match status" value="1"/>
</dbReference>
<evidence type="ECO:0000256" key="5">
    <source>
        <dbReference type="ARBA" id="ARBA00022840"/>
    </source>
</evidence>
<dbReference type="CDD" id="cd14014">
    <property type="entry name" value="STKc_PknB_like"/>
    <property type="match status" value="1"/>
</dbReference>
<keyword evidence="2" id="KW-0808">Transferase</keyword>
<evidence type="ECO:0000256" key="4">
    <source>
        <dbReference type="ARBA" id="ARBA00022777"/>
    </source>
</evidence>
<evidence type="ECO:0000313" key="7">
    <source>
        <dbReference type="EMBL" id="QSQ23442.1"/>
    </source>
</evidence>
<evidence type="ECO:0000256" key="1">
    <source>
        <dbReference type="ARBA" id="ARBA00012513"/>
    </source>
</evidence>
<dbReference type="InterPro" id="IPR050660">
    <property type="entry name" value="NEK_Ser/Thr_kinase"/>
</dbReference>
<keyword evidence="3" id="KW-0547">Nucleotide-binding</keyword>
<dbReference type="RefSeq" id="WP_206725015.1">
    <property type="nucleotide sequence ID" value="NZ_CP071090.1"/>
</dbReference>
<gene>
    <name evidence="7" type="ORF">JY651_00180</name>
</gene>
<sequence length="1289" mass="139333">MAEDSGSRSGLPAHLRPFARSTRFRLLGRMGEGGMGTVFRVHDRELRRDVALKVMRQSGPSALHALKREFRSRAGLSHPHLVQFHDLLVGEDYCCFSMELVEGRDFLSWVRPGLPRSRRLPPAPHGAGVVLSEVAALPPEVASRLRAALVQLVRGLQALHRSGLVHRDIKPANVLVAPDGRVVIVDFGLATELLSGPLSRGGSSAAGTLPYMAPEQLQGGPLTPASDLYAVGLVLYEALTGFRPFRDETAYFLTGDTELLLQRRRAEPPPDPRRLAPGIPDDLAEVAMGLLSLAPGARPDAAALLARLTRELPEADARPWDADAFFGPAQASFVGRAAELAVLDDALRAVTRRGEQVTVDVHGPSGIGKSTLVREFLRRQGAPLVLKGRCHPREVVAYLALDPIIDALALHLSTLRGEEQEALVPEHAHALVRLFPVLGRVPALRDAPVPASLPADVELSRLGAEALRELVIRLTRTTPVVVWIDDAHWGDADSVRLMGQLLREPAPPSLLLVLTRREGAERVTCPAGGLGVPASRIRDLPLGPLSTGEAKVLAKQLLEGTPVSAEDLRSLAGQAAGSPFVVGEVARYFAAATRQGTAPDVTAPLDIQRVLAERLRALPPPQRALVELAAVAGVPVHRDVLLAGVGLDAGSRPLVAVLCDASLLRLGNGEHAAAATTYHDRTREAALALLGTASRARRHQSLAEALERSGSENWELLMSQWEGAGEPGRAGPYAVRAADRAAHALAFEHAARLYEQGLALLGAEADRPSLLQRLGDALANLGRRADAATRYLEAAAALGDSDAERVRTLKRHAAEQSIQCGRVDAGWRLLRTVLAEVGVPLPRSRRHALLSATWHRLRFLHSHREPRARAVSQVPDSERPELEALWAAACSFAQVDHVLADAFRMRYLRRVLEVGDASSVCRALSYEASMEAHLKGGWMDRHSLKLLTQAERLARWTGNACDEGWTLLGRATRAFTHGEWVEAVDTAERGESVLRERCTGVSWELDMLVAYHHGALALRGEVLRLGARLARHLEDSTRRGDVFGIIESCLGDCVLPWLARGEGSRAWRLAGEALETLERGFAPSGAGEACGVGHSHRVSYCLLLAHVHTALFEDHPWTAWREVQSRWDGLYRATPSLRFYDAHVRHARARVALAAAEQLAPRQSPPADVEARWTRRALLLDAKDQARRIGGEALPMAGPVAALVRAGVARLEGDVEAARALLVEAVAGFGHADMALHREAARYALGVLMGGPEGALYRQQAESWMREQGVVAPRALAATLAPGLGIPPR</sequence>
<dbReference type="PROSITE" id="PS50011">
    <property type="entry name" value="PROTEIN_KINASE_DOM"/>
    <property type="match status" value="1"/>
</dbReference>
<name>A0ABX7NX29_9BACT</name>
<dbReference type="Proteomes" id="UP000662747">
    <property type="component" value="Chromosome"/>
</dbReference>
<dbReference type="PANTHER" id="PTHR43671:SF13">
    <property type="entry name" value="SERINE_THREONINE-PROTEIN KINASE NEK2"/>
    <property type="match status" value="1"/>
</dbReference>
<dbReference type="InterPro" id="IPR041664">
    <property type="entry name" value="AAA_16"/>
</dbReference>
<dbReference type="InterPro" id="IPR000719">
    <property type="entry name" value="Prot_kinase_dom"/>
</dbReference>
<dbReference type="EC" id="2.7.11.1" evidence="1"/>
<dbReference type="EMBL" id="CP071090">
    <property type="protein sequence ID" value="QSQ23442.1"/>
    <property type="molecule type" value="Genomic_DNA"/>
</dbReference>
<keyword evidence="4 7" id="KW-0418">Kinase</keyword>
<dbReference type="SUPFAM" id="SSF56112">
    <property type="entry name" value="Protein kinase-like (PK-like)"/>
    <property type="match status" value="1"/>
</dbReference>
<evidence type="ECO:0000313" key="8">
    <source>
        <dbReference type="Proteomes" id="UP000662747"/>
    </source>
</evidence>
<reference evidence="7 8" key="1">
    <citation type="submission" date="2021-02" db="EMBL/GenBank/DDBJ databases">
        <title>De Novo genome assembly of isolated myxobacteria.</title>
        <authorList>
            <person name="Stevens D.C."/>
        </authorList>
    </citation>
    <scope>NUCLEOTIDE SEQUENCE [LARGE SCALE GENOMIC DNA]</scope>
    <source>
        <strain evidence="8">SCPEA02</strain>
    </source>
</reference>